<keyword evidence="1" id="KW-0805">Transcription regulation</keyword>
<evidence type="ECO:0000313" key="7">
    <source>
        <dbReference type="Proteomes" id="UP001208935"/>
    </source>
</evidence>
<dbReference type="EMBL" id="QZCW01000001">
    <property type="protein sequence ID" value="MCW5320211.1"/>
    <property type="molecule type" value="Genomic_DNA"/>
</dbReference>
<dbReference type="SUPFAM" id="SSF48008">
    <property type="entry name" value="GntR ligand-binding domain-like"/>
    <property type="match status" value="1"/>
</dbReference>
<feature type="compositionally biased region" description="Polar residues" evidence="4">
    <location>
        <begin position="1"/>
        <end position="19"/>
    </location>
</feature>
<keyword evidence="3" id="KW-0804">Transcription</keyword>
<keyword evidence="2" id="KW-0238">DNA-binding</keyword>
<dbReference type="InterPro" id="IPR036390">
    <property type="entry name" value="WH_DNA-bd_sf"/>
</dbReference>
<protein>
    <submittedName>
        <fullName evidence="6">GntR family transcriptional regulator</fullName>
    </submittedName>
</protein>
<feature type="domain" description="HTH gntR-type" evidence="5">
    <location>
        <begin position="36"/>
        <end position="103"/>
    </location>
</feature>
<dbReference type="PROSITE" id="PS50949">
    <property type="entry name" value="HTH_GNTR"/>
    <property type="match status" value="1"/>
</dbReference>
<dbReference type="InterPro" id="IPR011711">
    <property type="entry name" value="GntR_C"/>
</dbReference>
<comment type="caution">
    <text evidence="6">The sequence shown here is derived from an EMBL/GenBank/DDBJ whole genome shotgun (WGS) entry which is preliminary data.</text>
</comment>
<dbReference type="Pfam" id="PF00392">
    <property type="entry name" value="GntR"/>
    <property type="match status" value="1"/>
</dbReference>
<evidence type="ECO:0000256" key="2">
    <source>
        <dbReference type="ARBA" id="ARBA00023125"/>
    </source>
</evidence>
<sequence length="253" mass="28719">MPIQSTETKVLKPTSSPSPFEQDGSARIHIDRVVRKTAVELVVGELRSKILSGQIAPGSPLRQEALAEELGVSRIPLREAIRLLSSEGLVDLYPHKGAYVSMLSKDEVREFFDLRLRLEPWLFHESAMRISMAELDRGERLVEQMDTAGAQEWGTLNWELHELLYSAARRPAAMNVIRTLHEKSERYFRFQVVNAPIREQAHGEHLALIVLCRQRQADKAQKALEQHIADAAEQIIAIVDRLLDEAPVRHVSR</sequence>
<dbReference type="PANTHER" id="PTHR43537:SF41">
    <property type="entry name" value="TRANSCRIPTIONAL REGULATORY PROTEIN"/>
    <property type="match status" value="1"/>
</dbReference>
<dbReference type="Pfam" id="PF07729">
    <property type="entry name" value="FCD"/>
    <property type="match status" value="1"/>
</dbReference>
<dbReference type="SMART" id="SM00895">
    <property type="entry name" value="FCD"/>
    <property type="match status" value="1"/>
</dbReference>
<dbReference type="Gene3D" id="1.20.120.530">
    <property type="entry name" value="GntR ligand-binding domain-like"/>
    <property type="match status" value="1"/>
</dbReference>
<keyword evidence="7" id="KW-1185">Reference proteome</keyword>
<dbReference type="RefSeq" id="WP_265281042.1">
    <property type="nucleotide sequence ID" value="NZ_QZCW01000001.1"/>
</dbReference>
<dbReference type="InterPro" id="IPR036388">
    <property type="entry name" value="WH-like_DNA-bd_sf"/>
</dbReference>
<feature type="region of interest" description="Disordered" evidence="4">
    <location>
        <begin position="1"/>
        <end position="23"/>
    </location>
</feature>
<dbReference type="InterPro" id="IPR008920">
    <property type="entry name" value="TF_FadR/GntR_C"/>
</dbReference>
<evidence type="ECO:0000256" key="4">
    <source>
        <dbReference type="SAM" id="MobiDB-lite"/>
    </source>
</evidence>
<dbReference type="InterPro" id="IPR000524">
    <property type="entry name" value="Tscrpt_reg_HTH_GntR"/>
</dbReference>
<dbReference type="SUPFAM" id="SSF46785">
    <property type="entry name" value="Winged helix' DNA-binding domain"/>
    <property type="match status" value="1"/>
</dbReference>
<organism evidence="6 7">
    <name type="scientific">Verminephrobacter aporrectodeae subsp. tuberculatae</name>
    <dbReference type="NCBI Taxonomy" id="1110392"/>
    <lineage>
        <taxon>Bacteria</taxon>
        <taxon>Pseudomonadati</taxon>
        <taxon>Pseudomonadota</taxon>
        <taxon>Betaproteobacteria</taxon>
        <taxon>Burkholderiales</taxon>
        <taxon>Comamonadaceae</taxon>
        <taxon>Verminephrobacter</taxon>
    </lineage>
</organism>
<dbReference type="PRINTS" id="PR00035">
    <property type="entry name" value="HTHGNTR"/>
</dbReference>
<proteinExistence type="predicted"/>
<dbReference type="Proteomes" id="UP001208935">
    <property type="component" value="Unassembled WGS sequence"/>
</dbReference>
<evidence type="ECO:0000256" key="1">
    <source>
        <dbReference type="ARBA" id="ARBA00023015"/>
    </source>
</evidence>
<evidence type="ECO:0000259" key="5">
    <source>
        <dbReference type="PROSITE" id="PS50949"/>
    </source>
</evidence>
<evidence type="ECO:0000313" key="6">
    <source>
        <dbReference type="EMBL" id="MCW5320211.1"/>
    </source>
</evidence>
<reference evidence="7" key="1">
    <citation type="submission" date="2023-07" db="EMBL/GenBank/DDBJ databases">
        <title>Verminephrobacter genomes.</title>
        <authorList>
            <person name="Lund M.B."/>
        </authorList>
    </citation>
    <scope>NUCLEOTIDE SEQUENCE [LARGE SCALE GENOMIC DNA]</scope>
    <source>
        <strain evidence="7">AtM5-05</strain>
    </source>
</reference>
<dbReference type="PANTHER" id="PTHR43537">
    <property type="entry name" value="TRANSCRIPTIONAL REGULATOR, GNTR FAMILY"/>
    <property type="match status" value="1"/>
</dbReference>
<dbReference type="CDD" id="cd07377">
    <property type="entry name" value="WHTH_GntR"/>
    <property type="match status" value="1"/>
</dbReference>
<gene>
    <name evidence="6" type="ORF">D5039_03150</name>
</gene>
<accession>A0ABT3KPG2</accession>
<evidence type="ECO:0000256" key="3">
    <source>
        <dbReference type="ARBA" id="ARBA00023163"/>
    </source>
</evidence>
<name>A0ABT3KPG2_9BURK</name>
<dbReference type="SMART" id="SM00345">
    <property type="entry name" value="HTH_GNTR"/>
    <property type="match status" value="1"/>
</dbReference>
<dbReference type="Gene3D" id="1.10.10.10">
    <property type="entry name" value="Winged helix-like DNA-binding domain superfamily/Winged helix DNA-binding domain"/>
    <property type="match status" value="1"/>
</dbReference>